<comment type="caution">
    <text evidence="2">The sequence shown here is derived from an EMBL/GenBank/DDBJ whole genome shotgun (WGS) entry which is preliminary data.</text>
</comment>
<feature type="compositionally biased region" description="Low complexity" evidence="1">
    <location>
        <begin position="50"/>
        <end position="62"/>
    </location>
</feature>
<proteinExistence type="predicted"/>
<name>A0AAN7WDH2_9PEZI</name>
<feature type="compositionally biased region" description="Polar residues" evidence="1">
    <location>
        <begin position="267"/>
        <end position="279"/>
    </location>
</feature>
<evidence type="ECO:0000256" key="1">
    <source>
        <dbReference type="SAM" id="MobiDB-lite"/>
    </source>
</evidence>
<dbReference type="AlphaFoldDB" id="A0AAN7WDH2"/>
<organism evidence="2 3">
    <name type="scientific">Elasticomyces elasticus</name>
    <dbReference type="NCBI Taxonomy" id="574655"/>
    <lineage>
        <taxon>Eukaryota</taxon>
        <taxon>Fungi</taxon>
        <taxon>Dikarya</taxon>
        <taxon>Ascomycota</taxon>
        <taxon>Pezizomycotina</taxon>
        <taxon>Dothideomycetes</taxon>
        <taxon>Dothideomycetidae</taxon>
        <taxon>Mycosphaerellales</taxon>
        <taxon>Teratosphaeriaceae</taxon>
        <taxon>Elasticomyces</taxon>
    </lineage>
</organism>
<accession>A0AAN7WDH2</accession>
<feature type="compositionally biased region" description="Polar residues" evidence="1">
    <location>
        <begin position="13"/>
        <end position="23"/>
    </location>
</feature>
<evidence type="ECO:0000313" key="2">
    <source>
        <dbReference type="EMBL" id="KAK5708413.1"/>
    </source>
</evidence>
<feature type="compositionally biased region" description="Basic and acidic residues" evidence="1">
    <location>
        <begin position="35"/>
        <end position="45"/>
    </location>
</feature>
<feature type="region of interest" description="Disordered" evidence="1">
    <location>
        <begin position="229"/>
        <end position="279"/>
    </location>
</feature>
<dbReference type="EMBL" id="JAVRQU010000001">
    <property type="protein sequence ID" value="KAK5708413.1"/>
    <property type="molecule type" value="Genomic_DNA"/>
</dbReference>
<gene>
    <name evidence="2" type="ORF">LTR97_000953</name>
</gene>
<protein>
    <submittedName>
        <fullName evidence="2">Uncharacterized protein</fullName>
    </submittedName>
</protein>
<feature type="region of interest" description="Disordered" evidence="1">
    <location>
        <begin position="1"/>
        <end position="63"/>
    </location>
</feature>
<evidence type="ECO:0000313" key="3">
    <source>
        <dbReference type="Proteomes" id="UP001310594"/>
    </source>
</evidence>
<dbReference type="Proteomes" id="UP001310594">
    <property type="component" value="Unassembled WGS sequence"/>
</dbReference>
<sequence length="279" mass="29714">MAKMAKGEAIAESPNSTTTSKISKGQHKARHNKKTAGDHKGEKPARRANAKASVAAASISDSNTEGSIEINQPIIDPALLTESAAQSSIPVPSASAIELSAPITHDADRIPEVESNAVVIPSPEVESSVVSAAPTIVKTQAEETTQIDVSAPVPASSSLNISALAGAACPVVCRVHNHKANMASRRGESKLTIVQPKPFISKRHDPAAKARARQMDAEEHNLQYAWLDRPQPHHRVQENKTQSLNVRRRERPRSKTVASIGHHESVSRLTSSTCTLSGS</sequence>
<reference evidence="2" key="1">
    <citation type="submission" date="2023-08" db="EMBL/GenBank/DDBJ databases">
        <title>Black Yeasts Isolated from many extreme environments.</title>
        <authorList>
            <person name="Coleine C."/>
            <person name="Stajich J.E."/>
            <person name="Selbmann L."/>
        </authorList>
    </citation>
    <scope>NUCLEOTIDE SEQUENCE</scope>
    <source>
        <strain evidence="2">CCFEE 5810</strain>
    </source>
</reference>
<feature type="compositionally biased region" description="Basic residues" evidence="1">
    <location>
        <begin position="24"/>
        <end position="34"/>
    </location>
</feature>